<keyword evidence="2" id="KW-0732">Signal</keyword>
<reference evidence="3 4" key="1">
    <citation type="submission" date="2024-05" db="EMBL/GenBank/DDBJ databases">
        <title>Genome sequencing and assembly of Indian major carp, Cirrhinus mrigala (Hamilton, 1822).</title>
        <authorList>
            <person name="Mohindra V."/>
            <person name="Chowdhury L.M."/>
            <person name="Lal K."/>
            <person name="Jena J.K."/>
        </authorList>
    </citation>
    <scope>NUCLEOTIDE SEQUENCE [LARGE SCALE GENOMIC DNA]</scope>
    <source>
        <strain evidence="3">CM1030</strain>
        <tissue evidence="3">Blood</tissue>
    </source>
</reference>
<feature type="region of interest" description="Disordered" evidence="1">
    <location>
        <begin position="81"/>
        <end position="103"/>
    </location>
</feature>
<organism evidence="3 4">
    <name type="scientific">Cirrhinus mrigala</name>
    <name type="common">Mrigala</name>
    <dbReference type="NCBI Taxonomy" id="683832"/>
    <lineage>
        <taxon>Eukaryota</taxon>
        <taxon>Metazoa</taxon>
        <taxon>Chordata</taxon>
        <taxon>Craniata</taxon>
        <taxon>Vertebrata</taxon>
        <taxon>Euteleostomi</taxon>
        <taxon>Actinopterygii</taxon>
        <taxon>Neopterygii</taxon>
        <taxon>Teleostei</taxon>
        <taxon>Ostariophysi</taxon>
        <taxon>Cypriniformes</taxon>
        <taxon>Cyprinidae</taxon>
        <taxon>Labeoninae</taxon>
        <taxon>Labeonini</taxon>
        <taxon>Cirrhinus</taxon>
    </lineage>
</organism>
<keyword evidence="4" id="KW-1185">Reference proteome</keyword>
<feature type="chain" id="PRO_5044754115" evidence="2">
    <location>
        <begin position="32"/>
        <end position="103"/>
    </location>
</feature>
<feature type="non-terminal residue" evidence="3">
    <location>
        <position position="103"/>
    </location>
</feature>
<sequence>WSRSSGVTFSAVCPGLVFICLFLMSPCPTSSSTCSWSSRSTTPSTSTASTRLCLHARDASTPSSSFGTRRPDILLNPTRAAFRPKTQEGIQAGDFHEAPQLVQ</sequence>
<feature type="non-terminal residue" evidence="3">
    <location>
        <position position="1"/>
    </location>
</feature>
<comment type="caution">
    <text evidence="3">The sequence shown here is derived from an EMBL/GenBank/DDBJ whole genome shotgun (WGS) entry which is preliminary data.</text>
</comment>
<name>A0ABD0Q498_CIRMR</name>
<evidence type="ECO:0000256" key="2">
    <source>
        <dbReference type="SAM" id="SignalP"/>
    </source>
</evidence>
<dbReference type="AlphaFoldDB" id="A0ABD0Q498"/>
<dbReference type="EMBL" id="JAMKFB020000011">
    <property type="protein sequence ID" value="KAL0180941.1"/>
    <property type="molecule type" value="Genomic_DNA"/>
</dbReference>
<evidence type="ECO:0000313" key="3">
    <source>
        <dbReference type="EMBL" id="KAL0180941.1"/>
    </source>
</evidence>
<feature type="signal peptide" evidence="2">
    <location>
        <begin position="1"/>
        <end position="31"/>
    </location>
</feature>
<accession>A0ABD0Q498</accession>
<gene>
    <name evidence="3" type="ORF">M9458_023347</name>
</gene>
<protein>
    <submittedName>
        <fullName evidence="3">Uncharacterized protein</fullName>
    </submittedName>
</protein>
<proteinExistence type="predicted"/>
<evidence type="ECO:0000313" key="4">
    <source>
        <dbReference type="Proteomes" id="UP001529510"/>
    </source>
</evidence>
<dbReference type="Proteomes" id="UP001529510">
    <property type="component" value="Unassembled WGS sequence"/>
</dbReference>
<evidence type="ECO:0000256" key="1">
    <source>
        <dbReference type="SAM" id="MobiDB-lite"/>
    </source>
</evidence>